<dbReference type="AlphaFoldDB" id="A0A511AWB9"/>
<dbReference type="SUPFAM" id="SSF141868">
    <property type="entry name" value="EAL domain-like"/>
    <property type="match status" value="1"/>
</dbReference>
<dbReference type="InterPro" id="IPR001633">
    <property type="entry name" value="EAL_dom"/>
</dbReference>
<dbReference type="Proteomes" id="UP000321230">
    <property type="component" value="Unassembled WGS sequence"/>
</dbReference>
<evidence type="ECO:0000256" key="1">
    <source>
        <dbReference type="SAM" id="MobiDB-lite"/>
    </source>
</evidence>
<evidence type="ECO:0000313" key="3">
    <source>
        <dbReference type="EMBL" id="GEK92498.1"/>
    </source>
</evidence>
<dbReference type="PANTHER" id="PTHR44757:SF2">
    <property type="entry name" value="BIOFILM ARCHITECTURE MAINTENANCE PROTEIN MBAA"/>
    <property type="match status" value="1"/>
</dbReference>
<sequence length="304" mass="33384">MKDAGEGTRRRPALSASDAETFATTLRSRRARQKSALPPLRWLPRIQRGKNGEETLIGAQVDMSQLWLSVPRRTMRRGKRKSLVQQQREFDTELLKAACVQAATWPEGTRLLVTLEDDQAPDTDFNARLAEILKETGFPFSRLDLAFQEAGLGQDDQEICYTLSALRDQGSRIFMAGLGTPPSSLAILRERGINGLLDGVQFDVSLLTASPLTWAPDGNVDILDPGAVAFYRAVLEAVASVNLQVRAIGVDTPELLEFARNVGCAEMSGAVLAPAETASQIAERFDAMSGRPRRRRMSRTTEGL</sequence>
<dbReference type="InterPro" id="IPR052155">
    <property type="entry name" value="Biofilm_reg_signaling"/>
</dbReference>
<dbReference type="Gene3D" id="3.20.20.450">
    <property type="entry name" value="EAL domain"/>
    <property type="match status" value="1"/>
</dbReference>
<reference evidence="3 4" key="1">
    <citation type="submission" date="2019-07" db="EMBL/GenBank/DDBJ databases">
        <title>Whole genome shotgun sequence of Gluconobacter wancherniae NBRC 103581.</title>
        <authorList>
            <person name="Hosoyama A."/>
            <person name="Uohara A."/>
            <person name="Ohji S."/>
            <person name="Ichikawa N."/>
        </authorList>
    </citation>
    <scope>NUCLEOTIDE SEQUENCE [LARGE SCALE GENOMIC DNA]</scope>
    <source>
        <strain evidence="3 4">NBRC 103581</strain>
    </source>
</reference>
<protein>
    <recommendedName>
        <fullName evidence="2">EAL domain-containing protein</fullName>
    </recommendedName>
</protein>
<dbReference type="EMBL" id="BJUZ01000001">
    <property type="protein sequence ID" value="GEK92498.1"/>
    <property type="molecule type" value="Genomic_DNA"/>
</dbReference>
<dbReference type="InterPro" id="IPR035919">
    <property type="entry name" value="EAL_sf"/>
</dbReference>
<dbReference type="PROSITE" id="PS50883">
    <property type="entry name" value="EAL"/>
    <property type="match status" value="1"/>
</dbReference>
<feature type="region of interest" description="Disordered" evidence="1">
    <location>
        <begin position="1"/>
        <end position="20"/>
    </location>
</feature>
<dbReference type="PANTHER" id="PTHR44757">
    <property type="entry name" value="DIGUANYLATE CYCLASE DGCP"/>
    <property type="match status" value="1"/>
</dbReference>
<evidence type="ECO:0000313" key="4">
    <source>
        <dbReference type="Proteomes" id="UP000321230"/>
    </source>
</evidence>
<name>A0A511AWB9_9PROT</name>
<organism evidence="3 4">
    <name type="scientific">Gluconobacter wancherniae NBRC 103581</name>
    <dbReference type="NCBI Taxonomy" id="656744"/>
    <lineage>
        <taxon>Bacteria</taxon>
        <taxon>Pseudomonadati</taxon>
        <taxon>Pseudomonadota</taxon>
        <taxon>Alphaproteobacteria</taxon>
        <taxon>Acetobacterales</taxon>
        <taxon>Acetobacteraceae</taxon>
        <taxon>Gluconobacter</taxon>
    </lineage>
</organism>
<proteinExistence type="predicted"/>
<feature type="domain" description="EAL" evidence="2">
    <location>
        <begin position="15"/>
        <end position="289"/>
    </location>
</feature>
<accession>A0A511AWB9</accession>
<evidence type="ECO:0000259" key="2">
    <source>
        <dbReference type="PROSITE" id="PS50883"/>
    </source>
</evidence>
<dbReference type="Pfam" id="PF00563">
    <property type="entry name" value="EAL"/>
    <property type="match status" value="1"/>
</dbReference>
<comment type="caution">
    <text evidence="3">The sequence shown here is derived from an EMBL/GenBank/DDBJ whole genome shotgun (WGS) entry which is preliminary data.</text>
</comment>
<dbReference type="RefSeq" id="WP_229316014.1">
    <property type="nucleotide sequence ID" value="NZ_BARC01000005.1"/>
</dbReference>
<dbReference type="SMART" id="SM00052">
    <property type="entry name" value="EAL"/>
    <property type="match status" value="1"/>
</dbReference>
<keyword evidence="4" id="KW-1185">Reference proteome</keyword>
<gene>
    <name evidence="3" type="ORF">GWA01_02680</name>
</gene>